<name>A0A7K3LHJ8_9MYCO</name>
<evidence type="ECO:0000313" key="2">
    <source>
        <dbReference type="Proteomes" id="UP000466523"/>
    </source>
</evidence>
<evidence type="ECO:0000313" key="1">
    <source>
        <dbReference type="EMBL" id="NDJ91096.1"/>
    </source>
</evidence>
<comment type="caution">
    <text evidence="1">The sequence shown here is derived from an EMBL/GenBank/DDBJ whole genome shotgun (WGS) entry which is preliminary data.</text>
</comment>
<dbReference type="Proteomes" id="UP000466523">
    <property type="component" value="Unassembled WGS sequence"/>
</dbReference>
<dbReference type="RefSeq" id="WP_162112922.1">
    <property type="nucleotide sequence ID" value="NZ_JAACYR010000075.1"/>
</dbReference>
<protein>
    <submittedName>
        <fullName evidence="1">Uncharacterized protein</fullName>
    </submittedName>
</protein>
<organism evidence="1 2">
    <name type="scientific">Mycolicibacter kumamotonensis</name>
    <dbReference type="NCBI Taxonomy" id="354243"/>
    <lineage>
        <taxon>Bacteria</taxon>
        <taxon>Bacillati</taxon>
        <taxon>Actinomycetota</taxon>
        <taxon>Actinomycetes</taxon>
        <taxon>Mycobacteriales</taxon>
        <taxon>Mycobacteriaceae</taxon>
        <taxon>Mycolicibacter</taxon>
    </lineage>
</organism>
<sequence length="59" mass="6311">MTGDGAVQRHSDTTPRFLAMATDVGYGERIAGGHVLAWVDNAGYASASERPLLRDGVHR</sequence>
<accession>A0A7K3LHJ8</accession>
<dbReference type="AlphaFoldDB" id="A0A7K3LHJ8"/>
<gene>
    <name evidence="1" type="ORF">GWR20_18405</name>
</gene>
<dbReference type="EMBL" id="JAACYR010000075">
    <property type="protein sequence ID" value="NDJ91096.1"/>
    <property type="molecule type" value="Genomic_DNA"/>
</dbReference>
<proteinExistence type="predicted"/>
<reference evidence="1 2" key="1">
    <citation type="submission" date="2020-01" db="EMBL/GenBank/DDBJ databases">
        <authorList>
            <person name="Sanchez-Estrada R."/>
            <person name="Gonzalez-Y-Merchand J.A."/>
            <person name="Rivera-Gutierrez S."/>
        </authorList>
    </citation>
    <scope>NUCLEOTIDE SEQUENCE [LARGE SCALE GENOMIC DNA]</scope>
    <source>
        <strain evidence="1 2">CST 7247</strain>
    </source>
</reference>